<dbReference type="CDD" id="cd02766">
    <property type="entry name" value="MopB_3"/>
    <property type="match status" value="1"/>
</dbReference>
<dbReference type="InterPro" id="IPR037920">
    <property type="entry name" value="YoaE_C"/>
</dbReference>
<evidence type="ECO:0000313" key="7">
    <source>
        <dbReference type="Proteomes" id="UP000217103"/>
    </source>
</evidence>
<evidence type="ECO:0000259" key="5">
    <source>
        <dbReference type="PROSITE" id="PS51669"/>
    </source>
</evidence>
<dbReference type="SUPFAM" id="SSF53706">
    <property type="entry name" value="Formate dehydrogenase/DMSO reductase, domains 1-3"/>
    <property type="match status" value="1"/>
</dbReference>
<dbReference type="Gene3D" id="3.40.50.740">
    <property type="match status" value="1"/>
</dbReference>
<dbReference type="Gene3D" id="2.40.40.20">
    <property type="match status" value="1"/>
</dbReference>
<proteinExistence type="inferred from homology"/>
<evidence type="ECO:0000256" key="2">
    <source>
        <dbReference type="ARBA" id="ARBA00022723"/>
    </source>
</evidence>
<dbReference type="PROSITE" id="PS51669">
    <property type="entry name" value="4FE4S_MOW_BIS_MGD"/>
    <property type="match status" value="1"/>
</dbReference>
<dbReference type="GO" id="GO:0046872">
    <property type="term" value="F:metal ion binding"/>
    <property type="evidence" value="ECO:0007669"/>
    <property type="project" value="UniProtKB-KW"/>
</dbReference>
<dbReference type="Gene3D" id="3.40.228.10">
    <property type="entry name" value="Dimethylsulfoxide Reductase, domain 2"/>
    <property type="match status" value="1"/>
</dbReference>
<evidence type="ECO:0000256" key="3">
    <source>
        <dbReference type="ARBA" id="ARBA00023004"/>
    </source>
</evidence>
<dbReference type="CDD" id="cd02786">
    <property type="entry name" value="MopB_CT_3"/>
    <property type="match status" value="1"/>
</dbReference>
<dbReference type="Gene3D" id="3.30.2070.10">
    <property type="entry name" value="Formate dehydrogenase/DMSO reductase"/>
    <property type="match status" value="1"/>
</dbReference>
<dbReference type="InterPro" id="IPR009010">
    <property type="entry name" value="Asp_de-COase-like_dom_sf"/>
</dbReference>
<sequence>MNDVRAGFNVICRCRYDQDMTGELQVIGACPLDCPDTCSWVVTVRDGEAVRLRGNPDHPFTRGALCVKVNRYLEQVKAADRILYPMRRVGPKGAGRFERITWDEALEEIATRLRSIIDEYGGEAIWPYQGTGTLGCIQGEGGVAGRRFWNVLGASRHDLNICSRAGRIGLTYTNGTGGGMDPEMLASSKLIILWGTNPLTSGHHIWKFIQEARAAGAYVVAIDPIRTRTADQADEHLPIRPGTDGALALGLLHVVLEAGAEDRDYIAGHTLGWEEFRKEILAYPPSRVAEITGLDEETIRALGVRLAHTRPTAIRATMGLQRHSGGGAALRTIACIPGVTGDWRHPGGGISYLTVGDSLLKPDSRYDLLAKPVRTLTMTRLAEGLEDTEKPVKCLWVYGANPVVSTSDQTRIRRALSREDLFTVVMEHFPTDTVDYADIVLPATMQIEHTDLHVAYGNMYVMWNEPAVPPPGECLSTTETFRRLARHMGLTEPCLYDSDLELAEQLLSSDHPYLAGITVDRLRKEGWVRLNVPERFMPFADGFPTPSGRLEFVSERAAADGHSRVAGYVPSMAARTADTPGVAEKYPLTLITPASHTSLNSSFGNNPELRRRAGEPKVLVNPADAAARGLTDGSPVRVYNDVGEFTAELEISDRVRPGVAATTKGRWLKHTPGGATANAVVEERDADMGRGAVYHDNRVQIAAL</sequence>
<evidence type="ECO:0000256" key="4">
    <source>
        <dbReference type="ARBA" id="ARBA00023014"/>
    </source>
</evidence>
<keyword evidence="4" id="KW-0411">Iron-sulfur</keyword>
<dbReference type="InterPro" id="IPR050612">
    <property type="entry name" value="Prok_Mopterin_Oxidored"/>
</dbReference>
<feature type="domain" description="4Fe-4S Mo/W bis-MGD-type" evidence="5">
    <location>
        <begin position="23"/>
        <end position="80"/>
    </location>
</feature>
<dbReference type="Pfam" id="PF04879">
    <property type="entry name" value="Molybdop_Fe4S4"/>
    <property type="match status" value="1"/>
</dbReference>
<dbReference type="EMBL" id="FNKK01000002">
    <property type="protein sequence ID" value="SDQ54349.1"/>
    <property type="molecule type" value="Genomic_DNA"/>
</dbReference>
<gene>
    <name evidence="6" type="ORF">SAMN04489764_1079</name>
</gene>
<evidence type="ECO:0000313" key="6">
    <source>
        <dbReference type="EMBL" id="SDQ54349.1"/>
    </source>
</evidence>
<evidence type="ECO:0000256" key="1">
    <source>
        <dbReference type="ARBA" id="ARBA00010312"/>
    </source>
</evidence>
<dbReference type="InterPro" id="IPR006657">
    <property type="entry name" value="MoPterin_dinucl-bd_dom"/>
</dbReference>
<dbReference type="Proteomes" id="UP000217103">
    <property type="component" value="Unassembled WGS sequence"/>
</dbReference>
<dbReference type="SUPFAM" id="SSF50692">
    <property type="entry name" value="ADC-like"/>
    <property type="match status" value="1"/>
</dbReference>
<comment type="similarity">
    <text evidence="1">Belongs to the prokaryotic molybdopterin-containing oxidoreductase family.</text>
</comment>
<protein>
    <submittedName>
        <fullName evidence="6">Anaerobic selenocysteine-containing dehydrogenase</fullName>
    </submittedName>
</protein>
<reference evidence="6 7" key="1">
    <citation type="submission" date="2016-10" db="EMBL/GenBank/DDBJ databases">
        <authorList>
            <person name="de Groot N.N."/>
        </authorList>
    </citation>
    <scope>NUCLEOTIDE SEQUENCE [LARGE SCALE GENOMIC DNA]</scope>
    <source>
        <strain evidence="6 7">DSM 43794</strain>
    </source>
</reference>
<dbReference type="GO" id="GO:0016491">
    <property type="term" value="F:oxidoreductase activity"/>
    <property type="evidence" value="ECO:0007669"/>
    <property type="project" value="InterPro"/>
</dbReference>
<dbReference type="AlphaFoldDB" id="A0A1H1BR34"/>
<dbReference type="GO" id="GO:0043546">
    <property type="term" value="F:molybdopterin cofactor binding"/>
    <property type="evidence" value="ECO:0007669"/>
    <property type="project" value="InterPro"/>
</dbReference>
<name>A0A1H1BR34_9ACTN</name>
<dbReference type="Pfam" id="PF00384">
    <property type="entry name" value="Molybdopterin"/>
    <property type="match status" value="1"/>
</dbReference>
<dbReference type="Pfam" id="PF01568">
    <property type="entry name" value="Molydop_binding"/>
    <property type="match status" value="1"/>
</dbReference>
<organism evidence="6 7">
    <name type="scientific">Thermostaphylospora chromogena</name>
    <dbReference type="NCBI Taxonomy" id="35622"/>
    <lineage>
        <taxon>Bacteria</taxon>
        <taxon>Bacillati</taxon>
        <taxon>Actinomycetota</taxon>
        <taxon>Actinomycetes</taxon>
        <taxon>Streptosporangiales</taxon>
        <taxon>Thermomonosporaceae</taxon>
        <taxon>Thermostaphylospora</taxon>
    </lineage>
</organism>
<dbReference type="Gene3D" id="2.20.25.90">
    <property type="entry name" value="ADC-like domains"/>
    <property type="match status" value="1"/>
</dbReference>
<dbReference type="PANTHER" id="PTHR43742">
    <property type="entry name" value="TRIMETHYLAMINE-N-OXIDE REDUCTASE"/>
    <property type="match status" value="1"/>
</dbReference>
<dbReference type="InterPro" id="IPR006656">
    <property type="entry name" value="Mopterin_OxRdtase"/>
</dbReference>
<keyword evidence="3" id="KW-0408">Iron</keyword>
<dbReference type="STRING" id="35622.SAMN04489764_1079"/>
<keyword evidence="2" id="KW-0479">Metal-binding</keyword>
<dbReference type="InterPro" id="IPR006963">
    <property type="entry name" value="Mopterin_OxRdtase_4Fe-4S_dom"/>
</dbReference>
<keyword evidence="7" id="KW-1185">Reference proteome</keyword>
<dbReference type="SMART" id="SM00926">
    <property type="entry name" value="Molybdop_Fe4S4"/>
    <property type="match status" value="1"/>
</dbReference>
<dbReference type="PANTHER" id="PTHR43742:SF6">
    <property type="entry name" value="OXIDOREDUCTASE YYAE-RELATED"/>
    <property type="match status" value="1"/>
</dbReference>
<accession>A0A1H1BR34</accession>
<dbReference type="GO" id="GO:0051536">
    <property type="term" value="F:iron-sulfur cluster binding"/>
    <property type="evidence" value="ECO:0007669"/>
    <property type="project" value="UniProtKB-KW"/>
</dbReference>